<comment type="caution">
    <text evidence="1">The sequence shown here is derived from an EMBL/GenBank/DDBJ whole genome shotgun (WGS) entry which is preliminary data.</text>
</comment>
<sequence>MAGHFPQASGNTFPETQYFTGFMEPCRFEGEVYDLEVIGEIPKEINGTFYRNMPDPQVAPFARDDVWFNGDGNISAFRIKDGRVDFKQRYVLTEKFERDLQWTGKYRNPYTDAEPFKIRSTTNTNIIYFNGKLLACKEDSPPYSMDPETLETLGVETFNGQLKSETFTAHPKIDAVSGELIGFGYEAKGLATTDICCFSIRSDGVMTEELWFKQPQVVLPLIPHICDMEQLKNGGEHWYWDPNMPIYFIVLPRRGGKPEDVKYFHAPNAFPGHIANAYEDSNGNLLVDLSIPSENAFDFFPEKDGTKPDMTKLQAPLKRFTINPHSDVAELPPAKILLDISNELSRIDDRFATRRYRHVFNILMDPSLQTDYPAVMKANPGAFFNGIGHLDLETGKLEKWSAGPRAGFQEPAFIPRSKGAPEGDGFLIVLVNDYEAMRSKLVIIDVNMFQEPVATVKLPLRLRPGLHGNWVDAADLEK</sequence>
<reference evidence="1" key="1">
    <citation type="submission" date="2022-06" db="EMBL/GenBank/DDBJ databases">
        <title>Fusarium solani species complex genomes reveal bases of compartmentalisation and animal pathogenesis.</title>
        <authorList>
            <person name="Tsai I.J."/>
        </authorList>
    </citation>
    <scope>NUCLEOTIDE SEQUENCE</scope>
    <source>
        <strain evidence="1">Fu6.1</strain>
    </source>
</reference>
<gene>
    <name evidence="1" type="ORF">NCS57_00818200</name>
</gene>
<proteinExistence type="predicted"/>
<keyword evidence="2" id="KW-1185">Reference proteome</keyword>
<evidence type="ECO:0000313" key="2">
    <source>
        <dbReference type="Proteomes" id="UP001065298"/>
    </source>
</evidence>
<name>A0ACC0QTI7_9HYPO</name>
<dbReference type="EMBL" id="CM046508">
    <property type="protein sequence ID" value="KAI8665952.1"/>
    <property type="molecule type" value="Genomic_DNA"/>
</dbReference>
<dbReference type="Proteomes" id="UP001065298">
    <property type="component" value="Chromosome 6"/>
</dbReference>
<organism evidence="1 2">
    <name type="scientific">Fusarium keratoplasticum</name>
    <dbReference type="NCBI Taxonomy" id="1328300"/>
    <lineage>
        <taxon>Eukaryota</taxon>
        <taxon>Fungi</taxon>
        <taxon>Dikarya</taxon>
        <taxon>Ascomycota</taxon>
        <taxon>Pezizomycotina</taxon>
        <taxon>Sordariomycetes</taxon>
        <taxon>Hypocreomycetidae</taxon>
        <taxon>Hypocreales</taxon>
        <taxon>Nectriaceae</taxon>
        <taxon>Fusarium</taxon>
        <taxon>Fusarium solani species complex</taxon>
    </lineage>
</organism>
<accession>A0ACC0QTI7</accession>
<protein>
    <submittedName>
        <fullName evidence="1">Uncharacterized protein</fullName>
    </submittedName>
</protein>
<evidence type="ECO:0000313" key="1">
    <source>
        <dbReference type="EMBL" id="KAI8665952.1"/>
    </source>
</evidence>